<comment type="caution">
    <text evidence="13">The sequence shown here is derived from an EMBL/GenBank/DDBJ whole genome shotgun (WGS) entry which is preliminary data.</text>
</comment>
<keyword evidence="3 8" id="KW-0436">Ligase</keyword>
<keyword evidence="6 8" id="KW-0648">Protein biosynthesis</keyword>
<dbReference type="PANTHER" id="PTHR45794">
    <property type="entry name" value="LEUCYL-TRNA SYNTHETASE"/>
    <property type="match status" value="1"/>
</dbReference>
<dbReference type="HAMAP" id="MF_00049_A">
    <property type="entry name" value="Leu_tRNA_synth_A"/>
    <property type="match status" value="1"/>
</dbReference>
<dbReference type="AlphaFoldDB" id="A0A7C4BEL9"/>
<dbReference type="Pfam" id="PF09334">
    <property type="entry name" value="tRNA-synt_1g"/>
    <property type="match status" value="1"/>
</dbReference>
<evidence type="ECO:0000259" key="10">
    <source>
        <dbReference type="Pfam" id="PF00133"/>
    </source>
</evidence>
<evidence type="ECO:0000256" key="6">
    <source>
        <dbReference type="ARBA" id="ARBA00022917"/>
    </source>
</evidence>
<dbReference type="Gene3D" id="3.90.740.10">
    <property type="entry name" value="Valyl/Leucyl/Isoleucyl-tRNA synthetase, editing domain"/>
    <property type="match status" value="1"/>
</dbReference>
<dbReference type="InterPro" id="IPR020791">
    <property type="entry name" value="Leu-tRNA-lgase_arc"/>
</dbReference>
<dbReference type="Pfam" id="PF08264">
    <property type="entry name" value="Anticodon_1"/>
    <property type="match status" value="1"/>
</dbReference>
<feature type="short sequence motif" description="'KMSKS' region" evidence="8">
    <location>
        <begin position="642"/>
        <end position="646"/>
    </location>
</feature>
<keyword evidence="7 8" id="KW-0030">Aminoacyl-tRNA synthetase</keyword>
<dbReference type="InterPro" id="IPR014729">
    <property type="entry name" value="Rossmann-like_a/b/a_fold"/>
</dbReference>
<sequence length="973" mass="111879">MNSNASEYFVQLTHKWSKILFDEESVYDADVDYTREKFFITAAYMYPNSPIHIGHGRTYLIADIIARFKRLQGYNVLFPMGFHYTGTPIITMAEAIENGDRDLVYLFKNIYGVPDSEIERMRDPLYLARYFHNISKETMKLFGLSIDWRREFTTIDDDYKSFIHWQFLELYDRGYIERGTHPVGWCPKHEMPVGMHDTKGDAEPDIGEFVAIFFRDEDGVIYPTATLRPETVFGVTNIWVNPEKYYVEIILSNGDRWVVGKEAADRLKHQLDFVEKRGFLGSQLIGKYVINPVTGESVPILPATFVEASFATGVVMSVPAHAPYDAIALEELKQVKEYKEYVEKAIPRVIIEVDGRRIATAYEALKQFKISSQVEKEKLDEATKYVYGLEHQNGYMIQDLPVLESLRDEILAKVSGKSVKDAREAIKELIVSRGLGAIIYELLNKPVYCRCGTEVVVKVLKDQWFIDYSKEEWKKLARKALEEISIVPPEARAQFEATIDWLKKRACARTRGLGTPLPWDQKWIIESLSDSTIYMAFYTIVHRVRSLVGGPRYLPKVFWDYVLLGRGRAEDVANIIGVNAEDVKKVRDEFLYWYPLNVRVSGKDLIPNHLTFFIFNHAALFPQQLWPRGIIANGWVLIKQQKMSKSAKNIIPLRGIVEEYGADIIRLVLALNAEAHQDENIDLEMLQRLGKEEYPQLLLSIEKMFTEVFSNADKLKDYEDIVDRWILNEFNFLVIEIEEALNEFRIRDAGIKVFYGIKNLIETYLKLTERPSKRIYEVLRIWIALISIFTPYIAEEIWSKTFKDGRVTTQSFKLPKEYDKNILMAFRYANYIIGSVAEIMRALKKSSISNTVIYVAPLKQQQLMKCVVEAISKGLKLSEVIEFLSAKTDLSKKEIGKIAKALYNVAVAVPEDLRKLYLEAVVSEIEALIIAKEYMEKALGAKVTIFSSEDSSAPNYGGKKDVALPLRPGIYIE</sequence>
<evidence type="ECO:0000256" key="4">
    <source>
        <dbReference type="ARBA" id="ARBA00022741"/>
    </source>
</evidence>
<dbReference type="GO" id="GO:0005737">
    <property type="term" value="C:cytoplasm"/>
    <property type="evidence" value="ECO:0007669"/>
    <property type="project" value="UniProtKB-SubCell"/>
</dbReference>
<proteinExistence type="inferred from homology"/>
<dbReference type="InterPro" id="IPR002300">
    <property type="entry name" value="aa-tRNA-synth_Ia"/>
</dbReference>
<dbReference type="Pfam" id="PF00133">
    <property type="entry name" value="tRNA-synt_1"/>
    <property type="match status" value="1"/>
</dbReference>
<dbReference type="SUPFAM" id="SSF50677">
    <property type="entry name" value="ValRS/IleRS/LeuRS editing domain"/>
    <property type="match status" value="1"/>
</dbReference>
<dbReference type="GO" id="GO:0006429">
    <property type="term" value="P:leucyl-tRNA aminoacylation"/>
    <property type="evidence" value="ECO:0007669"/>
    <property type="project" value="UniProtKB-UniRule"/>
</dbReference>
<dbReference type="NCBIfam" id="TIGR00395">
    <property type="entry name" value="leuS_arch"/>
    <property type="match status" value="1"/>
</dbReference>
<dbReference type="GO" id="GO:0002161">
    <property type="term" value="F:aminoacyl-tRNA deacylase activity"/>
    <property type="evidence" value="ECO:0007669"/>
    <property type="project" value="InterPro"/>
</dbReference>
<feature type="binding site" evidence="8">
    <location>
        <position position="645"/>
    </location>
    <ligand>
        <name>ATP</name>
        <dbReference type="ChEBI" id="CHEBI:30616"/>
    </ligand>
</feature>
<evidence type="ECO:0000256" key="1">
    <source>
        <dbReference type="ARBA" id="ARBA00005594"/>
    </source>
</evidence>
<feature type="domain" description="Methionyl/Leucyl tRNA synthetase" evidence="12">
    <location>
        <begin position="598"/>
        <end position="688"/>
    </location>
</feature>
<dbReference type="SUPFAM" id="SSF47323">
    <property type="entry name" value="Anticodon-binding domain of a subclass of class I aminoacyl-tRNA synthetases"/>
    <property type="match status" value="1"/>
</dbReference>
<name>A0A7C4BEL9_9CREN</name>
<dbReference type="GO" id="GO:0005524">
    <property type="term" value="F:ATP binding"/>
    <property type="evidence" value="ECO:0007669"/>
    <property type="project" value="UniProtKB-UniRule"/>
</dbReference>
<evidence type="ECO:0000259" key="11">
    <source>
        <dbReference type="Pfam" id="PF08264"/>
    </source>
</evidence>
<dbReference type="InterPro" id="IPR015413">
    <property type="entry name" value="Methionyl/Leucyl_tRNA_Synth"/>
</dbReference>
<comment type="similarity">
    <text evidence="1 8 9">Belongs to the class-I aminoacyl-tRNA synthetase family.</text>
</comment>
<dbReference type="InterPro" id="IPR013155">
    <property type="entry name" value="M/V/L/I-tRNA-synth_anticd-bd"/>
</dbReference>
<accession>A0A7C4BEL9</accession>
<evidence type="ECO:0000313" key="13">
    <source>
        <dbReference type="EMBL" id="HGI88252.1"/>
    </source>
</evidence>
<evidence type="ECO:0000256" key="3">
    <source>
        <dbReference type="ARBA" id="ARBA00022598"/>
    </source>
</evidence>
<gene>
    <name evidence="8 13" type="primary">leuS</name>
    <name evidence="13" type="ORF">ENV14_07710</name>
</gene>
<dbReference type="SUPFAM" id="SSF52374">
    <property type="entry name" value="Nucleotidylyl transferase"/>
    <property type="match status" value="1"/>
</dbReference>
<comment type="caution">
    <text evidence="8">Lacks conserved residue(s) required for the propagation of feature annotation.</text>
</comment>
<feature type="domain" description="Methionyl/Valyl/Leucyl/Isoleucyl-tRNA synthetase anticodon-binding" evidence="11">
    <location>
        <begin position="723"/>
        <end position="845"/>
    </location>
</feature>
<feature type="domain" description="Aminoacyl-tRNA synthetase class Ia" evidence="10">
    <location>
        <begin position="23"/>
        <end position="519"/>
    </location>
</feature>
<dbReference type="NCBIfam" id="NF008957">
    <property type="entry name" value="PRK12300.1"/>
    <property type="match status" value="1"/>
</dbReference>
<dbReference type="EMBL" id="DTFF01000064">
    <property type="protein sequence ID" value="HGI88252.1"/>
    <property type="molecule type" value="Genomic_DNA"/>
</dbReference>
<keyword evidence="2 8" id="KW-0963">Cytoplasm</keyword>
<evidence type="ECO:0000256" key="5">
    <source>
        <dbReference type="ARBA" id="ARBA00022840"/>
    </source>
</evidence>
<comment type="subcellular location">
    <subcellularLocation>
        <location evidence="8">Cytoplasm</location>
    </subcellularLocation>
</comment>
<dbReference type="Gene3D" id="3.40.50.620">
    <property type="entry name" value="HUPs"/>
    <property type="match status" value="1"/>
</dbReference>
<keyword evidence="4 8" id="KW-0547">Nucleotide-binding</keyword>
<dbReference type="Gene3D" id="3.30.2320.20">
    <property type="entry name" value="Class I aminoacyl-tRNA synthetases (RS)"/>
    <property type="match status" value="1"/>
</dbReference>
<dbReference type="InterPro" id="IPR009080">
    <property type="entry name" value="tRNAsynth_Ia_anticodon-bd"/>
</dbReference>
<evidence type="ECO:0000256" key="2">
    <source>
        <dbReference type="ARBA" id="ARBA00022490"/>
    </source>
</evidence>
<evidence type="ECO:0000256" key="7">
    <source>
        <dbReference type="ARBA" id="ARBA00023146"/>
    </source>
</evidence>
<evidence type="ECO:0000256" key="8">
    <source>
        <dbReference type="HAMAP-Rule" id="MF_00049"/>
    </source>
</evidence>
<organism evidence="13">
    <name type="scientific">Ignisphaera aggregans</name>
    <dbReference type="NCBI Taxonomy" id="334771"/>
    <lineage>
        <taxon>Archaea</taxon>
        <taxon>Thermoproteota</taxon>
        <taxon>Thermoprotei</taxon>
        <taxon>Desulfurococcales</taxon>
        <taxon>Desulfurococcaceae</taxon>
        <taxon>Ignisphaera</taxon>
    </lineage>
</organism>
<comment type="catalytic activity">
    <reaction evidence="8">
        <text>tRNA(Leu) + L-leucine + ATP = L-leucyl-tRNA(Leu) + AMP + diphosphate</text>
        <dbReference type="Rhea" id="RHEA:11688"/>
        <dbReference type="Rhea" id="RHEA-COMP:9613"/>
        <dbReference type="Rhea" id="RHEA-COMP:9622"/>
        <dbReference type="ChEBI" id="CHEBI:30616"/>
        <dbReference type="ChEBI" id="CHEBI:33019"/>
        <dbReference type="ChEBI" id="CHEBI:57427"/>
        <dbReference type="ChEBI" id="CHEBI:78442"/>
        <dbReference type="ChEBI" id="CHEBI:78494"/>
        <dbReference type="ChEBI" id="CHEBI:456215"/>
        <dbReference type="EC" id="6.1.1.4"/>
    </reaction>
</comment>
<protein>
    <recommendedName>
        <fullName evidence="8">Leucine--tRNA ligase</fullName>
        <ecNumber evidence="8">6.1.1.4</ecNumber>
    </recommendedName>
    <alternativeName>
        <fullName evidence="8">Leucyl-tRNA synthetase</fullName>
        <shortName evidence="8">LeuRS</shortName>
    </alternativeName>
</protein>
<reference evidence="13" key="1">
    <citation type="journal article" date="2020" name="mSystems">
        <title>Genome- and Community-Level Interaction Insights into Carbon Utilization and Element Cycling Functions of Hydrothermarchaeota in Hydrothermal Sediment.</title>
        <authorList>
            <person name="Zhou Z."/>
            <person name="Liu Y."/>
            <person name="Xu W."/>
            <person name="Pan J."/>
            <person name="Luo Z.H."/>
            <person name="Li M."/>
        </authorList>
    </citation>
    <scope>NUCLEOTIDE SEQUENCE [LARGE SCALE GENOMIC DNA]</scope>
    <source>
        <strain evidence="13">SpSt-732</strain>
    </source>
</reference>
<evidence type="ECO:0000256" key="9">
    <source>
        <dbReference type="RuleBase" id="RU363039"/>
    </source>
</evidence>
<evidence type="ECO:0000259" key="12">
    <source>
        <dbReference type="Pfam" id="PF09334"/>
    </source>
</evidence>
<keyword evidence="5 8" id="KW-0067">ATP-binding</keyword>
<dbReference type="InterPro" id="IPR004493">
    <property type="entry name" value="Leu-tRNA-synth_Ia_arc/euk"/>
</dbReference>
<dbReference type="GO" id="GO:0004823">
    <property type="term" value="F:leucine-tRNA ligase activity"/>
    <property type="evidence" value="ECO:0007669"/>
    <property type="project" value="UniProtKB-UniRule"/>
</dbReference>
<dbReference type="InterPro" id="IPR009008">
    <property type="entry name" value="Val/Leu/Ile-tRNA-synth_edit"/>
</dbReference>
<dbReference type="EC" id="6.1.1.4" evidence="8"/>
<dbReference type="Gene3D" id="1.10.730.10">
    <property type="entry name" value="Isoleucyl-tRNA Synthetase, Domain 1"/>
    <property type="match status" value="1"/>
</dbReference>
<dbReference type="PANTHER" id="PTHR45794:SF1">
    <property type="entry name" value="LEUCINE--TRNA LIGASE, CYTOPLASMIC"/>
    <property type="match status" value="1"/>
</dbReference>
<dbReference type="Gene3D" id="1.10.10.720">
    <property type="entry name" value="leucyl-tRNA synthetase"/>
    <property type="match status" value="1"/>
</dbReference>